<sequence>MQPNLSTHSPDGREFHVEPILLIIEDIMHRANAPLPGIILFPTLQKTQAELDAVDEKALHIGLSGILEPLAHTINKISSEYLPPQYISPDSPEMVTANAHMPIVVYWTVRSIVACASILMNLIGISHEYISVTTEAWELHSLALKHIDMMKQDEAYKHLFGYDQLPLFESSTKSRVSVDTLRRKLVLLLISGLDISQEEINFMKQREATKTRKHTDCNVMAIVASSVDAGSQRYKVHQGQGLLALHQEAYCCGVG</sequence>
<reference evidence="2" key="1">
    <citation type="submission" date="2023-02" db="EMBL/GenBank/DDBJ databases">
        <title>Genome of toxic invasive species Heracleum sosnowskyi carries increased number of genes despite the absence of recent whole-genome duplications.</title>
        <authorList>
            <person name="Schelkunov M."/>
            <person name="Shtratnikova V."/>
            <person name="Makarenko M."/>
            <person name="Klepikova A."/>
            <person name="Omelchenko D."/>
            <person name="Novikova G."/>
            <person name="Obukhova E."/>
            <person name="Bogdanov V."/>
            <person name="Penin A."/>
            <person name="Logacheva M."/>
        </authorList>
    </citation>
    <scope>NUCLEOTIDE SEQUENCE</scope>
    <source>
        <strain evidence="2">Hsosn_3</strain>
        <tissue evidence="2">Leaf</tissue>
    </source>
</reference>
<feature type="domain" description="Sieve element occlusion N-terminal" evidence="1">
    <location>
        <begin position="81"/>
        <end position="145"/>
    </location>
</feature>
<protein>
    <recommendedName>
        <fullName evidence="1">Sieve element occlusion N-terminal domain-containing protein</fullName>
    </recommendedName>
</protein>
<dbReference type="AlphaFoldDB" id="A0AAD8JHI5"/>
<dbReference type="Pfam" id="PF14576">
    <property type="entry name" value="SEO_N"/>
    <property type="match status" value="2"/>
</dbReference>
<dbReference type="InterPro" id="IPR039299">
    <property type="entry name" value="SEOA"/>
</dbReference>
<dbReference type="Proteomes" id="UP001237642">
    <property type="component" value="Unassembled WGS sequence"/>
</dbReference>
<dbReference type="PANTHER" id="PTHR33232">
    <property type="entry name" value="PROTEIN SIEVE ELEMENT OCCLUSION B-LIKE"/>
    <property type="match status" value="1"/>
</dbReference>
<proteinExistence type="predicted"/>
<gene>
    <name evidence="2" type="ORF">POM88_002848</name>
</gene>
<evidence type="ECO:0000259" key="1">
    <source>
        <dbReference type="Pfam" id="PF14576"/>
    </source>
</evidence>
<dbReference type="PANTHER" id="PTHR33232:SF20">
    <property type="entry name" value="PROTEIN SIEVE ELEMENT OCCLUSION B-LIKE"/>
    <property type="match status" value="1"/>
</dbReference>
<organism evidence="2 3">
    <name type="scientific">Heracleum sosnowskyi</name>
    <dbReference type="NCBI Taxonomy" id="360622"/>
    <lineage>
        <taxon>Eukaryota</taxon>
        <taxon>Viridiplantae</taxon>
        <taxon>Streptophyta</taxon>
        <taxon>Embryophyta</taxon>
        <taxon>Tracheophyta</taxon>
        <taxon>Spermatophyta</taxon>
        <taxon>Magnoliopsida</taxon>
        <taxon>eudicotyledons</taxon>
        <taxon>Gunneridae</taxon>
        <taxon>Pentapetalae</taxon>
        <taxon>asterids</taxon>
        <taxon>campanulids</taxon>
        <taxon>Apiales</taxon>
        <taxon>Apiaceae</taxon>
        <taxon>Apioideae</taxon>
        <taxon>apioid superclade</taxon>
        <taxon>Tordylieae</taxon>
        <taxon>Tordyliinae</taxon>
        <taxon>Heracleum</taxon>
    </lineage>
</organism>
<evidence type="ECO:0000313" key="3">
    <source>
        <dbReference type="Proteomes" id="UP001237642"/>
    </source>
</evidence>
<reference evidence="2" key="2">
    <citation type="submission" date="2023-05" db="EMBL/GenBank/DDBJ databases">
        <authorList>
            <person name="Schelkunov M.I."/>
        </authorList>
    </citation>
    <scope>NUCLEOTIDE SEQUENCE</scope>
    <source>
        <strain evidence="2">Hsosn_3</strain>
        <tissue evidence="2">Leaf</tissue>
    </source>
</reference>
<keyword evidence="3" id="KW-1185">Reference proteome</keyword>
<name>A0AAD8JHI5_9APIA</name>
<dbReference type="EMBL" id="JAUIZM010000001">
    <property type="protein sequence ID" value="KAK1403243.1"/>
    <property type="molecule type" value="Genomic_DNA"/>
</dbReference>
<feature type="domain" description="Sieve element occlusion N-terminal" evidence="1">
    <location>
        <begin position="5"/>
        <end position="80"/>
    </location>
</feature>
<evidence type="ECO:0000313" key="2">
    <source>
        <dbReference type="EMBL" id="KAK1403243.1"/>
    </source>
</evidence>
<dbReference type="InterPro" id="IPR027942">
    <property type="entry name" value="SEO_N"/>
</dbReference>
<accession>A0AAD8JHI5</accession>
<comment type="caution">
    <text evidence="2">The sequence shown here is derived from an EMBL/GenBank/DDBJ whole genome shotgun (WGS) entry which is preliminary data.</text>
</comment>
<dbReference type="GO" id="GO:0010088">
    <property type="term" value="P:phloem development"/>
    <property type="evidence" value="ECO:0007669"/>
    <property type="project" value="InterPro"/>
</dbReference>